<organism evidence="1 2">
    <name type="scientific">Bacillus paramycoides</name>
    <dbReference type="NCBI Taxonomy" id="2026194"/>
    <lineage>
        <taxon>Bacteria</taxon>
        <taxon>Bacillati</taxon>
        <taxon>Bacillota</taxon>
        <taxon>Bacilli</taxon>
        <taxon>Bacillales</taxon>
        <taxon>Bacillaceae</taxon>
        <taxon>Bacillus</taxon>
        <taxon>Bacillus cereus group</taxon>
    </lineage>
</organism>
<sequence>MCQFCFNSDNGKRKFRLFDINPIPLIAPFKSGRNYDTLLESEKSSDVLLESEKSSDVLLESEKSSDVLLESKMSSNTSLELKGSSSYHSVVNSSSNNFAELTNEIRELLYAYQLLHLRTVLFLEGIHIKGFIMNVSRNLVTVIGSNIEVASNSTGNIIGFPNKINVRLESIQAIGDVE</sequence>
<dbReference type="EMBL" id="MAOI01000053">
    <property type="protein sequence ID" value="OJD81110.1"/>
    <property type="molecule type" value="Genomic_DNA"/>
</dbReference>
<evidence type="ECO:0000313" key="1">
    <source>
        <dbReference type="EMBL" id="OJD81110.1"/>
    </source>
</evidence>
<dbReference type="RefSeq" id="WP_071718317.1">
    <property type="nucleotide sequence ID" value="NZ_MAOI01000053.1"/>
</dbReference>
<reference evidence="1 2" key="1">
    <citation type="submission" date="2016-06" db="EMBL/GenBank/DDBJ databases">
        <title>First insights into the genetic diversity and population structure of in the Bacillus cereus group bacteria from diverse marine environments.</title>
        <authorList>
            <person name="Liu Y."/>
            <person name="Lai Q."/>
            <person name="Shao Z."/>
        </authorList>
    </citation>
    <scope>NUCLEOTIDE SEQUENCE [LARGE SCALE GENOMIC DNA]</scope>
    <source>
        <strain evidence="1 2">NH24A2</strain>
    </source>
</reference>
<dbReference type="Proteomes" id="UP000182788">
    <property type="component" value="Unassembled WGS sequence"/>
</dbReference>
<protein>
    <submittedName>
        <fullName evidence="1">Uncharacterized protein</fullName>
    </submittedName>
</protein>
<accession>A0A1J9UQN4</accession>
<proteinExistence type="predicted"/>
<dbReference type="GeneID" id="87591424"/>
<gene>
    <name evidence="1" type="ORF">BAU28_08225</name>
</gene>
<evidence type="ECO:0000313" key="2">
    <source>
        <dbReference type="Proteomes" id="UP000182788"/>
    </source>
</evidence>
<name>A0A1J9UQN4_9BACI</name>
<dbReference type="AlphaFoldDB" id="A0A1J9UQN4"/>
<comment type="caution">
    <text evidence="1">The sequence shown here is derived from an EMBL/GenBank/DDBJ whole genome shotgun (WGS) entry which is preliminary data.</text>
</comment>